<keyword evidence="2" id="KW-1185">Reference proteome</keyword>
<proteinExistence type="predicted"/>
<dbReference type="Proteomes" id="UP000190857">
    <property type="component" value="Unassembled WGS sequence"/>
</dbReference>
<name>A0A1T5IJF7_9MICO</name>
<gene>
    <name evidence="1" type="ORF">SAMN06309945_0538</name>
</gene>
<evidence type="ECO:0000313" key="2">
    <source>
        <dbReference type="Proteomes" id="UP000190857"/>
    </source>
</evidence>
<sequence length="110" mass="12034">MPFRSKSTLESWLEEFRSVRNDGDLIRVIIQDGADGADTGLVMVPLANVSTAIVMEPVSAGDSHWIIRFEARSDAFDLTAQNLHGLSAELAVAAALCDFFERKSIGHLED</sequence>
<dbReference type="EMBL" id="FUZP01000001">
    <property type="protein sequence ID" value="SKC39285.1"/>
    <property type="molecule type" value="Genomic_DNA"/>
</dbReference>
<dbReference type="RefSeq" id="WP_079726746.1">
    <property type="nucleotide sequence ID" value="NZ_FUZP01000001.1"/>
</dbReference>
<evidence type="ECO:0000313" key="1">
    <source>
        <dbReference type="EMBL" id="SKC39285.1"/>
    </source>
</evidence>
<accession>A0A1T5IJF7</accession>
<dbReference type="OrthoDB" id="5023161at2"/>
<reference evidence="1 2" key="1">
    <citation type="submission" date="2017-02" db="EMBL/GenBank/DDBJ databases">
        <authorList>
            <person name="Peterson S.W."/>
        </authorList>
    </citation>
    <scope>NUCLEOTIDE SEQUENCE [LARGE SCALE GENOMIC DNA]</scope>
    <source>
        <strain evidence="1 2">VKM Ac-2059</strain>
    </source>
</reference>
<organism evidence="1 2">
    <name type="scientific">Okibacterium fritillariae</name>
    <dbReference type="NCBI Taxonomy" id="123320"/>
    <lineage>
        <taxon>Bacteria</taxon>
        <taxon>Bacillati</taxon>
        <taxon>Actinomycetota</taxon>
        <taxon>Actinomycetes</taxon>
        <taxon>Micrococcales</taxon>
        <taxon>Microbacteriaceae</taxon>
        <taxon>Okibacterium</taxon>
    </lineage>
</organism>
<dbReference type="AlphaFoldDB" id="A0A1T5IJF7"/>
<protein>
    <submittedName>
        <fullName evidence="1">Uncharacterized protein</fullName>
    </submittedName>
</protein>